<reference evidence="2 3" key="1">
    <citation type="journal article" date="2019" name="Commun. Biol.">
        <title>The bagworm genome reveals a unique fibroin gene that provides high tensile strength.</title>
        <authorList>
            <person name="Kono N."/>
            <person name="Nakamura H."/>
            <person name="Ohtoshi R."/>
            <person name="Tomita M."/>
            <person name="Numata K."/>
            <person name="Arakawa K."/>
        </authorList>
    </citation>
    <scope>NUCLEOTIDE SEQUENCE [LARGE SCALE GENOMIC DNA]</scope>
</reference>
<dbReference type="Proteomes" id="UP000299102">
    <property type="component" value="Unassembled WGS sequence"/>
</dbReference>
<name>A0A4C1W219_EUMVA</name>
<dbReference type="EMBL" id="BGZK01000447">
    <property type="protein sequence ID" value="GBP44105.1"/>
    <property type="molecule type" value="Genomic_DNA"/>
</dbReference>
<protein>
    <submittedName>
        <fullName evidence="2">Uncharacterized protein</fullName>
    </submittedName>
</protein>
<feature type="compositionally biased region" description="Basic residues" evidence="1">
    <location>
        <begin position="22"/>
        <end position="44"/>
    </location>
</feature>
<organism evidence="2 3">
    <name type="scientific">Eumeta variegata</name>
    <name type="common">Bagworm moth</name>
    <name type="synonym">Eumeta japonica</name>
    <dbReference type="NCBI Taxonomy" id="151549"/>
    <lineage>
        <taxon>Eukaryota</taxon>
        <taxon>Metazoa</taxon>
        <taxon>Ecdysozoa</taxon>
        <taxon>Arthropoda</taxon>
        <taxon>Hexapoda</taxon>
        <taxon>Insecta</taxon>
        <taxon>Pterygota</taxon>
        <taxon>Neoptera</taxon>
        <taxon>Endopterygota</taxon>
        <taxon>Lepidoptera</taxon>
        <taxon>Glossata</taxon>
        <taxon>Ditrysia</taxon>
        <taxon>Tineoidea</taxon>
        <taxon>Psychidae</taxon>
        <taxon>Oiketicinae</taxon>
        <taxon>Eumeta</taxon>
    </lineage>
</organism>
<sequence length="86" mass="9633">MDLGTSVTRASSRTDIPQAVRARTRTRTPSAGRRRAAANNHRHHHCDDDMCSPRYETSLDYLYKYQEDVGPPLNISTVPSVSRSSS</sequence>
<gene>
    <name evidence="2" type="ORF">EVAR_81426_1</name>
</gene>
<dbReference type="AlphaFoldDB" id="A0A4C1W219"/>
<feature type="compositionally biased region" description="Polar residues" evidence="1">
    <location>
        <begin position="1"/>
        <end position="15"/>
    </location>
</feature>
<comment type="caution">
    <text evidence="2">The sequence shown here is derived from an EMBL/GenBank/DDBJ whole genome shotgun (WGS) entry which is preliminary data.</text>
</comment>
<feature type="region of interest" description="Disordered" evidence="1">
    <location>
        <begin position="1"/>
        <end position="50"/>
    </location>
</feature>
<evidence type="ECO:0000256" key="1">
    <source>
        <dbReference type="SAM" id="MobiDB-lite"/>
    </source>
</evidence>
<evidence type="ECO:0000313" key="2">
    <source>
        <dbReference type="EMBL" id="GBP44105.1"/>
    </source>
</evidence>
<accession>A0A4C1W219</accession>
<evidence type="ECO:0000313" key="3">
    <source>
        <dbReference type="Proteomes" id="UP000299102"/>
    </source>
</evidence>
<keyword evidence="3" id="KW-1185">Reference proteome</keyword>
<proteinExistence type="predicted"/>